<feature type="region of interest" description="Disordered" evidence="2">
    <location>
        <begin position="126"/>
        <end position="268"/>
    </location>
</feature>
<dbReference type="Proteomes" id="UP001295684">
    <property type="component" value="Unassembled WGS sequence"/>
</dbReference>
<protein>
    <submittedName>
        <fullName evidence="3">Uncharacterized protein</fullName>
    </submittedName>
</protein>
<organism evidence="3 4">
    <name type="scientific">Euplotes crassus</name>
    <dbReference type="NCBI Taxonomy" id="5936"/>
    <lineage>
        <taxon>Eukaryota</taxon>
        <taxon>Sar</taxon>
        <taxon>Alveolata</taxon>
        <taxon>Ciliophora</taxon>
        <taxon>Intramacronucleata</taxon>
        <taxon>Spirotrichea</taxon>
        <taxon>Hypotrichia</taxon>
        <taxon>Euplotida</taxon>
        <taxon>Euplotidae</taxon>
        <taxon>Moneuplotes</taxon>
    </lineage>
</organism>
<dbReference type="EMBL" id="CAMPGE010008220">
    <property type="protein sequence ID" value="CAI2367125.1"/>
    <property type="molecule type" value="Genomic_DNA"/>
</dbReference>
<feature type="compositionally biased region" description="Basic residues" evidence="2">
    <location>
        <begin position="157"/>
        <end position="167"/>
    </location>
</feature>
<keyword evidence="1" id="KW-0175">Coiled coil</keyword>
<feature type="coiled-coil region" evidence="1">
    <location>
        <begin position="60"/>
        <end position="105"/>
    </location>
</feature>
<sequence length="368" mass="42244">MFDSSEYCSTDIPSQKLEIFPDSTSIRERELAKKAKRKEAQLKMSVPHKDQDLKDIWYALDYQDRRINKLLEENQDYKDRLKYTEKRLDVEIKDIKKQISGLQQNMESIVDIVKVFQNQFEQLKSKTIRNTSPGSPRFSAGMSTRSSNKKQVNFSSKTKKKGRKSKPAVHQAALTDTETNKMHDLLKKNYTTSKPKKTLHANKAKSKSISSSGIKNKLKQSSSKNPSVSRSPQRENKHGAASRNKKKSTVGNPERWKTHAVKSSIESLSISSEKPKAAYFKNTLDSHNRIRSGVIKGVKKHPYKVTPVQNVRLYATQDFSSNNEIEEQLPQMMKFFYSKDSSNVAKYKLDLSTAINQNNKNSRMTWNK</sequence>
<evidence type="ECO:0000313" key="3">
    <source>
        <dbReference type="EMBL" id="CAI2367125.1"/>
    </source>
</evidence>
<proteinExistence type="predicted"/>
<feature type="compositionally biased region" description="Basic residues" evidence="2">
    <location>
        <begin position="194"/>
        <end position="206"/>
    </location>
</feature>
<accession>A0AAD1UKV5</accession>
<keyword evidence="4" id="KW-1185">Reference proteome</keyword>
<comment type="caution">
    <text evidence="3">The sequence shown here is derived from an EMBL/GenBank/DDBJ whole genome shotgun (WGS) entry which is preliminary data.</text>
</comment>
<evidence type="ECO:0000313" key="4">
    <source>
        <dbReference type="Proteomes" id="UP001295684"/>
    </source>
</evidence>
<feature type="compositionally biased region" description="Polar residues" evidence="2">
    <location>
        <begin position="141"/>
        <end position="154"/>
    </location>
</feature>
<name>A0AAD1UKV5_EUPCR</name>
<dbReference type="AlphaFoldDB" id="A0AAD1UKV5"/>
<feature type="compositionally biased region" description="Low complexity" evidence="2">
    <location>
        <begin position="207"/>
        <end position="231"/>
    </location>
</feature>
<gene>
    <name evidence="3" type="ORF">ECRASSUSDP1_LOCUS8402</name>
</gene>
<reference evidence="3" key="1">
    <citation type="submission" date="2023-07" db="EMBL/GenBank/DDBJ databases">
        <authorList>
            <consortium name="AG Swart"/>
            <person name="Singh M."/>
            <person name="Singh A."/>
            <person name="Seah K."/>
            <person name="Emmerich C."/>
        </authorList>
    </citation>
    <scope>NUCLEOTIDE SEQUENCE</scope>
    <source>
        <strain evidence="3">DP1</strain>
    </source>
</reference>
<evidence type="ECO:0000256" key="2">
    <source>
        <dbReference type="SAM" id="MobiDB-lite"/>
    </source>
</evidence>
<evidence type="ECO:0000256" key="1">
    <source>
        <dbReference type="SAM" id="Coils"/>
    </source>
</evidence>
<feature type="compositionally biased region" description="Basic and acidic residues" evidence="2">
    <location>
        <begin position="178"/>
        <end position="187"/>
    </location>
</feature>